<evidence type="ECO:0000313" key="3">
    <source>
        <dbReference type="Proteomes" id="UP000614741"/>
    </source>
</evidence>
<keyword evidence="3" id="KW-1185">Reference proteome</keyword>
<accession>A0ABQ4DIW0</accession>
<reference evidence="2 3" key="1">
    <citation type="submission" date="2021-01" db="EMBL/GenBank/DDBJ databases">
        <title>Whole genome shotgun sequence of Cellulomonas phragmiteti NBRC 110785.</title>
        <authorList>
            <person name="Komaki H."/>
            <person name="Tamura T."/>
        </authorList>
    </citation>
    <scope>NUCLEOTIDE SEQUENCE [LARGE SCALE GENOMIC DNA]</scope>
    <source>
        <strain evidence="2 3">NBRC 110785</strain>
    </source>
</reference>
<name>A0ABQ4DIW0_9CELL</name>
<comment type="caution">
    <text evidence="2">The sequence shown here is derived from an EMBL/GenBank/DDBJ whole genome shotgun (WGS) entry which is preliminary data.</text>
</comment>
<feature type="transmembrane region" description="Helical" evidence="1">
    <location>
        <begin position="12"/>
        <end position="32"/>
    </location>
</feature>
<feature type="transmembrane region" description="Helical" evidence="1">
    <location>
        <begin position="106"/>
        <end position="129"/>
    </location>
</feature>
<keyword evidence="1" id="KW-1133">Transmembrane helix</keyword>
<sequence>MSSPGVGSLRAVRVVALAAVLVGLSVVSHQLAGGTRPAAVPLLVLTGLTIALVVPLTAGRIGLPRLLVVLGIGQVGLHVAFGHLAALAPTTAVHHHHGAASDGGMLAAHAATTLVVALVVRHGDALLWAMWAWLTRRRFTDVPAVQLEVPAVRAHGDLWNAHAADRSDAVRARAPPALV</sequence>
<proteinExistence type="predicted"/>
<keyword evidence="1" id="KW-0812">Transmembrane</keyword>
<evidence type="ECO:0000256" key="1">
    <source>
        <dbReference type="SAM" id="Phobius"/>
    </source>
</evidence>
<gene>
    <name evidence="2" type="ORF">Cph01nite_10460</name>
</gene>
<dbReference type="EMBL" id="BONP01000004">
    <property type="protein sequence ID" value="GIG39284.1"/>
    <property type="molecule type" value="Genomic_DNA"/>
</dbReference>
<feature type="transmembrane region" description="Helical" evidence="1">
    <location>
        <begin position="38"/>
        <end position="59"/>
    </location>
</feature>
<organism evidence="2 3">
    <name type="scientific">Cellulomonas phragmiteti</name>
    <dbReference type="NCBI Taxonomy" id="478780"/>
    <lineage>
        <taxon>Bacteria</taxon>
        <taxon>Bacillati</taxon>
        <taxon>Actinomycetota</taxon>
        <taxon>Actinomycetes</taxon>
        <taxon>Micrococcales</taxon>
        <taxon>Cellulomonadaceae</taxon>
        <taxon>Cellulomonas</taxon>
    </lineage>
</organism>
<evidence type="ECO:0000313" key="2">
    <source>
        <dbReference type="EMBL" id="GIG39284.1"/>
    </source>
</evidence>
<dbReference type="RefSeq" id="WP_203671824.1">
    <property type="nucleotide sequence ID" value="NZ_BONP01000004.1"/>
</dbReference>
<evidence type="ECO:0008006" key="4">
    <source>
        <dbReference type="Google" id="ProtNLM"/>
    </source>
</evidence>
<protein>
    <recommendedName>
        <fullName evidence="4">MFS transporter</fullName>
    </recommendedName>
</protein>
<dbReference type="Proteomes" id="UP000614741">
    <property type="component" value="Unassembled WGS sequence"/>
</dbReference>
<keyword evidence="1" id="KW-0472">Membrane</keyword>
<feature type="transmembrane region" description="Helical" evidence="1">
    <location>
        <begin position="66"/>
        <end position="86"/>
    </location>
</feature>